<evidence type="ECO:0000313" key="3">
    <source>
        <dbReference type="Proteomes" id="UP000094969"/>
    </source>
</evidence>
<proteinExistence type="predicted"/>
<dbReference type="EMBL" id="CP017147">
    <property type="protein sequence ID" value="AOO79360.1"/>
    <property type="molecule type" value="Genomic_DNA"/>
</dbReference>
<accession>A0A1D7TW67</accession>
<protein>
    <submittedName>
        <fullName evidence="2">Uncharacterized protein</fullName>
    </submittedName>
</protein>
<organism evidence="2 3">
    <name type="scientific">Bosea vaviloviae</name>
    <dbReference type="NCBI Taxonomy" id="1526658"/>
    <lineage>
        <taxon>Bacteria</taxon>
        <taxon>Pseudomonadati</taxon>
        <taxon>Pseudomonadota</taxon>
        <taxon>Alphaproteobacteria</taxon>
        <taxon>Hyphomicrobiales</taxon>
        <taxon>Boseaceae</taxon>
        <taxon>Bosea</taxon>
    </lineage>
</organism>
<reference evidence="2 3" key="1">
    <citation type="journal article" date="2015" name="Antonie Van Leeuwenhoek">
        <title>Bosea vaviloviae sp. nov., a new species of slow-growing rhizobia isolated from nodules of the relict species Vavilovia formosa (Stev.) Fed.</title>
        <authorList>
            <person name="Safronova V.I."/>
            <person name="Kuznetsova I.G."/>
            <person name="Sazanova A.L."/>
            <person name="Kimeklis A.K."/>
            <person name="Belimov A.A."/>
            <person name="Andronov E.E."/>
            <person name="Pinaev A.G."/>
            <person name="Chizhevskaya E.P."/>
            <person name="Pukhaev A.R."/>
            <person name="Popov K.P."/>
            <person name="Willems A."/>
            <person name="Tikhonovich I.A."/>
        </authorList>
    </citation>
    <scope>NUCLEOTIDE SEQUENCE [LARGE SCALE GENOMIC DNA]</scope>
    <source>
        <strain evidence="2 3">Vaf18</strain>
    </source>
</reference>
<gene>
    <name evidence="2" type="ORF">BHK69_01560</name>
</gene>
<sequence length="61" mass="6310">MAITFAIEHFSIRTVIPGKPHSGADPGSIGGLRSAAMDPGSPLRGVQDDGEYVFASEGLQP</sequence>
<dbReference type="KEGG" id="bvv:BHK69_01560"/>
<dbReference type="Proteomes" id="UP000094969">
    <property type="component" value="Chromosome"/>
</dbReference>
<dbReference type="AlphaFoldDB" id="A0A1D7TW67"/>
<evidence type="ECO:0000313" key="2">
    <source>
        <dbReference type="EMBL" id="AOO79360.1"/>
    </source>
</evidence>
<keyword evidence="3" id="KW-1185">Reference proteome</keyword>
<dbReference type="STRING" id="1526658.BHK69_01560"/>
<evidence type="ECO:0000256" key="1">
    <source>
        <dbReference type="SAM" id="MobiDB-lite"/>
    </source>
</evidence>
<feature type="region of interest" description="Disordered" evidence="1">
    <location>
        <begin position="18"/>
        <end position="61"/>
    </location>
</feature>
<name>A0A1D7TW67_9HYPH</name>